<dbReference type="SMART" id="SM01079">
    <property type="entry name" value="CHASE"/>
    <property type="match status" value="1"/>
</dbReference>
<dbReference type="Proteomes" id="UP001549110">
    <property type="component" value="Unassembled WGS sequence"/>
</dbReference>
<dbReference type="PANTHER" id="PTHR41523:SF7">
    <property type="entry name" value="HISTIDINE KINASE"/>
    <property type="match status" value="1"/>
</dbReference>
<keyword evidence="15" id="KW-1185">Reference proteome</keyword>
<dbReference type="SMART" id="SM00911">
    <property type="entry name" value="HWE_HK"/>
    <property type="match status" value="1"/>
</dbReference>
<evidence type="ECO:0000256" key="1">
    <source>
        <dbReference type="ARBA" id="ARBA00000085"/>
    </source>
</evidence>
<evidence type="ECO:0000313" key="15">
    <source>
        <dbReference type="Proteomes" id="UP001549110"/>
    </source>
</evidence>
<dbReference type="EC" id="2.7.13.3" evidence="3"/>
<comment type="caution">
    <text evidence="14">The sequence shown here is derived from an EMBL/GenBank/DDBJ whole genome shotgun (WGS) entry which is preliminary data.</text>
</comment>
<comment type="catalytic activity">
    <reaction evidence="1">
        <text>ATP + protein L-histidine = ADP + protein N-phospho-L-histidine.</text>
        <dbReference type="EC" id="2.7.13.3"/>
    </reaction>
</comment>
<feature type="domain" description="CHASE" evidence="13">
    <location>
        <begin position="149"/>
        <end position="247"/>
    </location>
</feature>
<dbReference type="Pfam" id="PF07536">
    <property type="entry name" value="HWE_HK"/>
    <property type="match status" value="1"/>
</dbReference>
<dbReference type="Gene3D" id="3.30.450.350">
    <property type="entry name" value="CHASE domain"/>
    <property type="match status" value="1"/>
</dbReference>
<evidence type="ECO:0000256" key="5">
    <source>
        <dbReference type="ARBA" id="ARBA00022679"/>
    </source>
</evidence>
<organism evidence="14 15">
    <name type="scientific">Phenylobacterium koreense</name>
    <dbReference type="NCBI Taxonomy" id="266125"/>
    <lineage>
        <taxon>Bacteria</taxon>
        <taxon>Pseudomonadati</taxon>
        <taxon>Pseudomonadota</taxon>
        <taxon>Alphaproteobacteria</taxon>
        <taxon>Caulobacterales</taxon>
        <taxon>Caulobacteraceae</taxon>
        <taxon>Phenylobacterium</taxon>
    </lineage>
</organism>
<evidence type="ECO:0000313" key="14">
    <source>
        <dbReference type="EMBL" id="MET3525138.1"/>
    </source>
</evidence>
<keyword evidence="10 12" id="KW-1133">Transmembrane helix</keyword>
<protein>
    <recommendedName>
        <fullName evidence="3">histidine kinase</fullName>
        <ecNumber evidence="3">2.7.13.3</ecNumber>
    </recommendedName>
</protein>
<feature type="transmembrane region" description="Helical" evidence="12">
    <location>
        <begin position="314"/>
        <end position="335"/>
    </location>
</feature>
<comment type="subcellular location">
    <subcellularLocation>
        <location evidence="2">Membrane</location>
    </subcellularLocation>
</comment>
<evidence type="ECO:0000256" key="4">
    <source>
        <dbReference type="ARBA" id="ARBA00022553"/>
    </source>
</evidence>
<evidence type="ECO:0000256" key="12">
    <source>
        <dbReference type="SAM" id="Phobius"/>
    </source>
</evidence>
<feature type="transmembrane region" description="Helical" evidence="12">
    <location>
        <begin position="20"/>
        <end position="40"/>
    </location>
</feature>
<dbReference type="PANTHER" id="PTHR41523">
    <property type="entry name" value="TWO-COMPONENT SYSTEM SENSOR PROTEIN"/>
    <property type="match status" value="1"/>
</dbReference>
<dbReference type="InterPro" id="IPR006189">
    <property type="entry name" value="CHASE_dom"/>
</dbReference>
<evidence type="ECO:0000256" key="7">
    <source>
        <dbReference type="ARBA" id="ARBA00022741"/>
    </source>
</evidence>
<proteinExistence type="predicted"/>
<reference evidence="14 15" key="1">
    <citation type="submission" date="2024-06" db="EMBL/GenBank/DDBJ databases">
        <title>Genomic Encyclopedia of Type Strains, Phase IV (KMG-IV): sequencing the most valuable type-strain genomes for metagenomic binning, comparative biology and taxonomic classification.</title>
        <authorList>
            <person name="Goeker M."/>
        </authorList>
    </citation>
    <scope>NUCLEOTIDE SEQUENCE [LARGE SCALE GENOMIC DNA]</scope>
    <source>
        <strain evidence="14 15">DSM 17809</strain>
    </source>
</reference>
<dbReference type="PROSITE" id="PS50839">
    <property type="entry name" value="CHASE"/>
    <property type="match status" value="1"/>
</dbReference>
<keyword evidence="7" id="KW-0547">Nucleotide-binding</keyword>
<keyword evidence="8 14" id="KW-0418">Kinase</keyword>
<evidence type="ECO:0000256" key="2">
    <source>
        <dbReference type="ARBA" id="ARBA00004370"/>
    </source>
</evidence>
<keyword evidence="6 12" id="KW-0812">Transmembrane</keyword>
<keyword evidence="4" id="KW-0597">Phosphoprotein</keyword>
<evidence type="ECO:0000256" key="8">
    <source>
        <dbReference type="ARBA" id="ARBA00022777"/>
    </source>
</evidence>
<dbReference type="RefSeq" id="WP_331932162.1">
    <property type="nucleotide sequence ID" value="NZ_JBEPLU010000001.1"/>
</dbReference>
<sequence>MATSFFEKARAKVRNWPTLALPGIVAAAGLVVTLAGAVILENGREQRERLRFDAVVDQANDAVGNRLETYIAVLRAGAGLFAASDAVSADEFRAFADRIEIARRYPGIRGIGFSARIRPGEEAHRAAELAAEGVPSLPPREPDGELHAIIYLHPLDEANRRVLGFNMHGHPVRREAMNRARDTGMPALSGKVLLAQDAEAQNPQAGFLIYEPVYRGGVTPPTIEQRRERLEGFVYAPFRAGDLLSNVLPSARAVGLDYAVYDGKPSEASLLRQSPGAAPLTGGMAAMRLLRVGGRDWTIIYRARADHDRTSDRWLSLVFLGTGLLATVMISVATWRQVSARLAAEREVAARIAAEARQRLLLDELNHRVKNTLATVQSIAAQSLRHGEDVASVRATFEARLIALSHAHDLLTRDNWSGASLAELVGQELAPYGGANGERLAIAGEHVWLAPNTAVALGMAFHELATNAAKYGALSNEYGRVHVTWTVGPGAGPRPLRIVWREIGGPPVVKPERQGFGSRVIVGGLAHQLDGVVDLDFPPTGVVCTIAFTLPPIGADDEMMDLGSAA</sequence>
<evidence type="ECO:0000256" key="3">
    <source>
        <dbReference type="ARBA" id="ARBA00012438"/>
    </source>
</evidence>
<keyword evidence="5" id="KW-0808">Transferase</keyword>
<evidence type="ECO:0000259" key="13">
    <source>
        <dbReference type="PROSITE" id="PS50839"/>
    </source>
</evidence>
<evidence type="ECO:0000256" key="6">
    <source>
        <dbReference type="ARBA" id="ARBA00022692"/>
    </source>
</evidence>
<evidence type="ECO:0000256" key="11">
    <source>
        <dbReference type="ARBA" id="ARBA00023136"/>
    </source>
</evidence>
<dbReference type="EMBL" id="JBEPLU010000001">
    <property type="protein sequence ID" value="MET3525138.1"/>
    <property type="molecule type" value="Genomic_DNA"/>
</dbReference>
<gene>
    <name evidence="14" type="ORF">ABID41_000233</name>
</gene>
<name>A0ABV2EDM8_9CAUL</name>
<dbReference type="Gene3D" id="3.30.565.10">
    <property type="entry name" value="Histidine kinase-like ATPase, C-terminal domain"/>
    <property type="match status" value="1"/>
</dbReference>
<dbReference type="InterPro" id="IPR011102">
    <property type="entry name" value="Sig_transdc_His_kinase_HWE"/>
</dbReference>
<dbReference type="InterPro" id="IPR036890">
    <property type="entry name" value="HATPase_C_sf"/>
</dbReference>
<dbReference type="GO" id="GO:0016301">
    <property type="term" value="F:kinase activity"/>
    <property type="evidence" value="ECO:0007669"/>
    <property type="project" value="UniProtKB-KW"/>
</dbReference>
<keyword evidence="9" id="KW-0067">ATP-binding</keyword>
<evidence type="ECO:0000256" key="9">
    <source>
        <dbReference type="ARBA" id="ARBA00022840"/>
    </source>
</evidence>
<evidence type="ECO:0000256" key="10">
    <source>
        <dbReference type="ARBA" id="ARBA00022989"/>
    </source>
</evidence>
<dbReference type="Pfam" id="PF03924">
    <property type="entry name" value="CHASE"/>
    <property type="match status" value="1"/>
</dbReference>
<keyword evidence="11 12" id="KW-0472">Membrane</keyword>
<dbReference type="InterPro" id="IPR042240">
    <property type="entry name" value="CHASE_sf"/>
</dbReference>
<accession>A0ABV2EDM8</accession>